<comment type="similarity">
    <text evidence="1">Belongs to the AHA1 family.</text>
</comment>
<comment type="caution">
    <text evidence="3">The sequence shown here is derived from an EMBL/GenBank/DDBJ whole genome shotgun (WGS) entry which is preliminary data.</text>
</comment>
<proteinExistence type="inferred from homology"/>
<gene>
    <name evidence="3" type="ORF">G9U52_30685</name>
</gene>
<dbReference type="InterPro" id="IPR013538">
    <property type="entry name" value="ASHA1/2-like_C"/>
</dbReference>
<evidence type="ECO:0000313" key="4">
    <source>
        <dbReference type="Proteomes" id="UP001165962"/>
    </source>
</evidence>
<evidence type="ECO:0000313" key="3">
    <source>
        <dbReference type="EMBL" id="NHN34189.1"/>
    </source>
</evidence>
<feature type="domain" description="Activator of Hsp90 ATPase homologue 1/2-like C-terminal" evidence="2">
    <location>
        <begin position="17"/>
        <end position="138"/>
    </location>
</feature>
<sequence length="144" mass="16439">METGNKVTITVETTVHAPVEKVWDYWTEPQHITKWSFASEEWHAPNAENDLRVGGRFLTRMEAKDGSFGFDFGGVYDEVRINECISYTIGDGRKVTITFISQENDTKVIEAFEAETTNPIEMQKAGFQAILDNFKKYSENSKET</sequence>
<organism evidence="3 4">
    <name type="scientific">Paenibacillus agricola</name>
    <dbReference type="NCBI Taxonomy" id="2716264"/>
    <lineage>
        <taxon>Bacteria</taxon>
        <taxon>Bacillati</taxon>
        <taxon>Bacillota</taxon>
        <taxon>Bacilli</taxon>
        <taxon>Bacillales</taxon>
        <taxon>Paenibacillaceae</taxon>
        <taxon>Paenibacillus</taxon>
    </lineage>
</organism>
<accession>A0ABX0JG00</accession>
<name>A0ABX0JG00_9BACL</name>
<reference evidence="3" key="1">
    <citation type="submission" date="2020-03" db="EMBL/GenBank/DDBJ databases">
        <title>Draft sequencing of Paenibacilllus sp. S3N08.</title>
        <authorList>
            <person name="Kim D.-U."/>
        </authorList>
    </citation>
    <scope>NUCLEOTIDE SEQUENCE</scope>
    <source>
        <strain evidence="3">S3N08</strain>
    </source>
</reference>
<dbReference type="InterPro" id="IPR023393">
    <property type="entry name" value="START-like_dom_sf"/>
</dbReference>
<protein>
    <submittedName>
        <fullName evidence="3">Polyketide cyclase</fullName>
    </submittedName>
</protein>
<dbReference type="RefSeq" id="WP_166154864.1">
    <property type="nucleotide sequence ID" value="NZ_JAAOIW010000016.1"/>
</dbReference>
<dbReference type="SUPFAM" id="SSF55961">
    <property type="entry name" value="Bet v1-like"/>
    <property type="match status" value="1"/>
</dbReference>
<dbReference type="EMBL" id="JAAOIW010000016">
    <property type="protein sequence ID" value="NHN34189.1"/>
    <property type="molecule type" value="Genomic_DNA"/>
</dbReference>
<dbReference type="Gene3D" id="3.30.530.20">
    <property type="match status" value="1"/>
</dbReference>
<evidence type="ECO:0000256" key="1">
    <source>
        <dbReference type="ARBA" id="ARBA00006817"/>
    </source>
</evidence>
<dbReference type="Proteomes" id="UP001165962">
    <property type="component" value="Unassembled WGS sequence"/>
</dbReference>
<evidence type="ECO:0000259" key="2">
    <source>
        <dbReference type="Pfam" id="PF08327"/>
    </source>
</evidence>
<dbReference type="CDD" id="cd08897">
    <property type="entry name" value="SRPBCC_CalC_Aha1-like_4"/>
    <property type="match status" value="1"/>
</dbReference>
<keyword evidence="4" id="KW-1185">Reference proteome</keyword>
<dbReference type="Pfam" id="PF08327">
    <property type="entry name" value="AHSA1"/>
    <property type="match status" value="1"/>
</dbReference>